<gene>
    <name evidence="4" type="ORF">MNBD_NITROSPINAE01-501</name>
</gene>
<evidence type="ECO:0000313" key="4">
    <source>
        <dbReference type="EMBL" id="VAX18640.1"/>
    </source>
</evidence>
<dbReference type="Pfam" id="PF00596">
    <property type="entry name" value="Aldolase_II"/>
    <property type="match status" value="1"/>
</dbReference>
<keyword evidence="2" id="KW-0456">Lyase</keyword>
<protein>
    <recommendedName>
        <fullName evidence="3">Class II aldolase/adducin N-terminal domain-containing protein</fullName>
    </recommendedName>
</protein>
<dbReference type="InterPro" id="IPR036409">
    <property type="entry name" value="Aldolase_II/adducin_N_sf"/>
</dbReference>
<evidence type="ECO:0000256" key="2">
    <source>
        <dbReference type="ARBA" id="ARBA00023239"/>
    </source>
</evidence>
<dbReference type="PANTHER" id="PTHR22789:SF0">
    <property type="entry name" value="3-OXO-TETRONATE 4-PHOSPHATE DECARBOXYLASE-RELATED"/>
    <property type="match status" value="1"/>
</dbReference>
<dbReference type="GO" id="GO:0019323">
    <property type="term" value="P:pentose catabolic process"/>
    <property type="evidence" value="ECO:0007669"/>
    <property type="project" value="TreeGrafter"/>
</dbReference>
<dbReference type="AlphaFoldDB" id="A0A3B1C715"/>
<evidence type="ECO:0000256" key="1">
    <source>
        <dbReference type="ARBA" id="ARBA00022723"/>
    </source>
</evidence>
<name>A0A3B1C715_9ZZZZ</name>
<dbReference type="InterPro" id="IPR001303">
    <property type="entry name" value="Aldolase_II/adducin_N"/>
</dbReference>
<dbReference type="PANTHER" id="PTHR22789">
    <property type="entry name" value="FUCULOSE PHOSPHATE ALDOLASE"/>
    <property type="match status" value="1"/>
</dbReference>
<dbReference type="EMBL" id="UOGC01000074">
    <property type="protein sequence ID" value="VAX18640.1"/>
    <property type="molecule type" value="Genomic_DNA"/>
</dbReference>
<keyword evidence="1" id="KW-0479">Metal-binding</keyword>
<organism evidence="4">
    <name type="scientific">hydrothermal vent metagenome</name>
    <dbReference type="NCBI Taxonomy" id="652676"/>
    <lineage>
        <taxon>unclassified sequences</taxon>
        <taxon>metagenomes</taxon>
        <taxon>ecological metagenomes</taxon>
    </lineage>
</organism>
<sequence>MKSESAIRKDIVEVCKRIHTKGWISSTDGNVSVRLPRNRILITPTGIHKGFMNERDLIIIDMDGKLVSGKLKPSSEVALHLECYNERPDINAVVHAHPTMSVAFSLAGIKLAKCMLPEVVFTLGSIPTADYAPPASSEAPKSIKKYIKDFDAIILERHGSVTVGGDVFLAYNTLERMEHVAEITYHARQLGNITPLSQQQIEQLQAIGDAKGWPKRKLLQDNCNDCNACGKHSPERNSCSAAEVPAPVGKPATGNSLTATIAEEILQELKRAS</sequence>
<dbReference type="GO" id="GO:0005829">
    <property type="term" value="C:cytosol"/>
    <property type="evidence" value="ECO:0007669"/>
    <property type="project" value="TreeGrafter"/>
</dbReference>
<proteinExistence type="predicted"/>
<evidence type="ECO:0000259" key="3">
    <source>
        <dbReference type="SMART" id="SM01007"/>
    </source>
</evidence>
<dbReference type="SMART" id="SM01007">
    <property type="entry name" value="Aldolase_II"/>
    <property type="match status" value="1"/>
</dbReference>
<feature type="domain" description="Class II aldolase/adducin N-terminal" evidence="3">
    <location>
        <begin position="9"/>
        <end position="185"/>
    </location>
</feature>
<reference evidence="4" key="1">
    <citation type="submission" date="2018-06" db="EMBL/GenBank/DDBJ databases">
        <authorList>
            <person name="Zhirakovskaya E."/>
        </authorList>
    </citation>
    <scope>NUCLEOTIDE SEQUENCE</scope>
</reference>
<dbReference type="Gene3D" id="3.40.225.10">
    <property type="entry name" value="Class II aldolase/adducin N-terminal domain"/>
    <property type="match status" value="1"/>
</dbReference>
<dbReference type="SUPFAM" id="SSF53639">
    <property type="entry name" value="AraD/HMP-PK domain-like"/>
    <property type="match status" value="1"/>
</dbReference>
<dbReference type="GO" id="GO:0016832">
    <property type="term" value="F:aldehyde-lyase activity"/>
    <property type="evidence" value="ECO:0007669"/>
    <property type="project" value="TreeGrafter"/>
</dbReference>
<dbReference type="InterPro" id="IPR050197">
    <property type="entry name" value="Aldolase_class_II_sugar_metab"/>
</dbReference>
<dbReference type="GO" id="GO:0046872">
    <property type="term" value="F:metal ion binding"/>
    <property type="evidence" value="ECO:0007669"/>
    <property type="project" value="UniProtKB-KW"/>
</dbReference>
<accession>A0A3B1C715</accession>